<evidence type="ECO:0000313" key="1">
    <source>
        <dbReference type="EMBL" id="TFK66392.1"/>
    </source>
</evidence>
<name>A0ACD3ALL2_9AGAR</name>
<accession>A0ACD3ALL2</accession>
<reference evidence="1 2" key="1">
    <citation type="journal article" date="2019" name="Nat. Ecol. Evol.">
        <title>Megaphylogeny resolves global patterns of mushroom evolution.</title>
        <authorList>
            <person name="Varga T."/>
            <person name="Krizsan K."/>
            <person name="Foldi C."/>
            <person name="Dima B."/>
            <person name="Sanchez-Garcia M."/>
            <person name="Sanchez-Ramirez S."/>
            <person name="Szollosi G.J."/>
            <person name="Szarkandi J.G."/>
            <person name="Papp V."/>
            <person name="Albert L."/>
            <person name="Andreopoulos W."/>
            <person name="Angelini C."/>
            <person name="Antonin V."/>
            <person name="Barry K.W."/>
            <person name="Bougher N.L."/>
            <person name="Buchanan P."/>
            <person name="Buyck B."/>
            <person name="Bense V."/>
            <person name="Catcheside P."/>
            <person name="Chovatia M."/>
            <person name="Cooper J."/>
            <person name="Damon W."/>
            <person name="Desjardin D."/>
            <person name="Finy P."/>
            <person name="Geml J."/>
            <person name="Haridas S."/>
            <person name="Hughes K."/>
            <person name="Justo A."/>
            <person name="Karasinski D."/>
            <person name="Kautmanova I."/>
            <person name="Kiss B."/>
            <person name="Kocsube S."/>
            <person name="Kotiranta H."/>
            <person name="LaButti K.M."/>
            <person name="Lechner B.E."/>
            <person name="Liimatainen K."/>
            <person name="Lipzen A."/>
            <person name="Lukacs Z."/>
            <person name="Mihaltcheva S."/>
            <person name="Morgado L.N."/>
            <person name="Niskanen T."/>
            <person name="Noordeloos M.E."/>
            <person name="Ohm R.A."/>
            <person name="Ortiz-Santana B."/>
            <person name="Ovrebo C."/>
            <person name="Racz N."/>
            <person name="Riley R."/>
            <person name="Savchenko A."/>
            <person name="Shiryaev A."/>
            <person name="Soop K."/>
            <person name="Spirin V."/>
            <person name="Szebenyi C."/>
            <person name="Tomsovsky M."/>
            <person name="Tulloss R.E."/>
            <person name="Uehling J."/>
            <person name="Grigoriev I.V."/>
            <person name="Vagvolgyi C."/>
            <person name="Papp T."/>
            <person name="Martin F.M."/>
            <person name="Miettinen O."/>
            <person name="Hibbett D.S."/>
            <person name="Nagy L.G."/>
        </authorList>
    </citation>
    <scope>NUCLEOTIDE SEQUENCE [LARGE SCALE GENOMIC DNA]</scope>
    <source>
        <strain evidence="1 2">NL-1719</strain>
    </source>
</reference>
<gene>
    <name evidence="1" type="ORF">BDN72DRAFT_823451</name>
</gene>
<proteinExistence type="predicted"/>
<dbReference type="Proteomes" id="UP000308600">
    <property type="component" value="Unassembled WGS sequence"/>
</dbReference>
<keyword evidence="2" id="KW-1185">Reference proteome</keyword>
<protein>
    <submittedName>
        <fullName evidence="1">Uncharacterized protein</fullName>
    </submittedName>
</protein>
<dbReference type="EMBL" id="ML208406">
    <property type="protein sequence ID" value="TFK66392.1"/>
    <property type="molecule type" value="Genomic_DNA"/>
</dbReference>
<evidence type="ECO:0000313" key="2">
    <source>
        <dbReference type="Proteomes" id="UP000308600"/>
    </source>
</evidence>
<sequence length="400" mass="44632">MPGAAVSSSISALSKRQQQLLAILRSSLPRVPALRLFQHHAPTVAKYLVCLLFLLNWRSWPFVWHFRIFRPVFVIRLSYRWMKLRTLFSSRTIQAIEEDRWGDALAPIGENPIAMVVPYNTSATMDDCDFNLHLSNSSYAKTLDGARFKAALLMFPHFFRAGGWMPLAVTHYHFIHEIPIFAKYEVRTSVAAWDQKWLYLICKFVTKKDPKKSKKPNQAGSLPPASGESFAASVRIPADEVSSTVTPLTNGSPNGSTEVDTQAALQAVTAELFPNDGDDENVTLHTVSVSQLCFKVGRLTVPPAVALACNGFSIPPPAGEAPYSRERPPPHWPQAKLIMSVPAGGSTKKLRQLMQGGWKDVPEDKRFWDKALGGVIEDRRKRNLVLLEAMRTGLSHARTM</sequence>
<organism evidence="1 2">
    <name type="scientific">Pluteus cervinus</name>
    <dbReference type="NCBI Taxonomy" id="181527"/>
    <lineage>
        <taxon>Eukaryota</taxon>
        <taxon>Fungi</taxon>
        <taxon>Dikarya</taxon>
        <taxon>Basidiomycota</taxon>
        <taxon>Agaricomycotina</taxon>
        <taxon>Agaricomycetes</taxon>
        <taxon>Agaricomycetidae</taxon>
        <taxon>Agaricales</taxon>
        <taxon>Pluteineae</taxon>
        <taxon>Pluteaceae</taxon>
        <taxon>Pluteus</taxon>
    </lineage>
</organism>